<dbReference type="Proteomes" id="UP001234297">
    <property type="component" value="Chromosome 3"/>
</dbReference>
<sequence length="1070" mass="119341">MSFQAATRAKEIAEKKMQDEDFSGALEFVLKAQKLFPGLDSISQMLTICKVHVSAESKVVGKTSMGNEFYKEENVEMINGRAQTLKSWRNISLKRCRNVAVECSDSCDRESTTIEAVAMKEDDVANQGFKATSGCYLQRSTRQKKSVNYKENSSQPAAEKWKPSHGGPGSLDVLPSGKPGEASSANRQAEATCCSHPNDTSKHKNKNSPFTDSCLQCPRPLFHSFESEKSEDKFEEGQIWAMYGSDSGSLPMHYALIKKVESPKFKVHTARMFSHQVSAVSWTDDRYSFVPLKGEVWAIYKTWSTEWTLTDMKHCEYELVEVIKHDVAGYRVLVLEVVDGFRTIYKGAGVEVDVMWNEFLIFSHRVPSFHLTEERGGNLRGYFVLDPAAIPDSKQDKVEEQNVDEQRASEGKQGTSMQFNRISESPTSPSRRQNFVVSLADGFTKSSAALSMVLSSEEAKDSQTFAEWTQHGFLEVGCPVEPAELEGVGDEYGMMWVQQCPKLFALFNPRPHYGTIIGVSESYLGLIRSSLWGTFANVVKQRGKTSAIFIHSEGMIKLECMKEEAVRDKEIAEKRMQDKDFAGALEFALKAQKLYPGLDNISQMLTICEVHVSARSNVVGIEKDWYGILQIPNTAEESSIEEQFQKLTILLHANKKRFFLSSPLTPPKKKRFEGVEAAVELVKKAREVLSDHAQRSLYDSKLQTIIQTAKLTQYLPQPNGQGAHQVGQQNTIENLSSTMQCQRNVSRGVTSSESFSRTTTDAEVAGVFRRKTSKDRDVVGSRAKFEEGKHLEMTRRAQTHKSLGTKSLKRGRNVAVEPSESCDRESTTIEHAATKEDDVAKQNAETRLGGYLQILTRLKKNVLYDQSSSQPVAEKGKPSHGGPGSLDVLPDNKPDEASSTNCQAEATLMTTPDDNSPIVLPAQCPSLVYLQRSTRLKKNVIYNTSSSQPVAEKGKKPSHGGPGSLDVLSNNKPGEASWTNCPAEATRMTSLNDTSKHKNSPIFLPTHCPGPVFHSFESEKSEDEFQEGQIWALYGNDNGGLPMYYAQIKKVELPKFKVHTERLEPFPFRK</sequence>
<accession>A0ACC2LT30</accession>
<evidence type="ECO:0000313" key="1">
    <source>
        <dbReference type="EMBL" id="KAJ8636500.1"/>
    </source>
</evidence>
<dbReference type="EMBL" id="CM056811">
    <property type="protein sequence ID" value="KAJ8636500.1"/>
    <property type="molecule type" value="Genomic_DNA"/>
</dbReference>
<keyword evidence="2" id="KW-1185">Reference proteome</keyword>
<evidence type="ECO:0000313" key="2">
    <source>
        <dbReference type="Proteomes" id="UP001234297"/>
    </source>
</evidence>
<comment type="caution">
    <text evidence="1">The sequence shown here is derived from an EMBL/GenBank/DDBJ whole genome shotgun (WGS) entry which is preliminary data.</text>
</comment>
<gene>
    <name evidence="1" type="ORF">MRB53_010767</name>
</gene>
<organism evidence="1 2">
    <name type="scientific">Persea americana</name>
    <name type="common">Avocado</name>
    <dbReference type="NCBI Taxonomy" id="3435"/>
    <lineage>
        <taxon>Eukaryota</taxon>
        <taxon>Viridiplantae</taxon>
        <taxon>Streptophyta</taxon>
        <taxon>Embryophyta</taxon>
        <taxon>Tracheophyta</taxon>
        <taxon>Spermatophyta</taxon>
        <taxon>Magnoliopsida</taxon>
        <taxon>Magnoliidae</taxon>
        <taxon>Laurales</taxon>
        <taxon>Lauraceae</taxon>
        <taxon>Persea</taxon>
    </lineage>
</organism>
<name>A0ACC2LT30_PERAE</name>
<reference evidence="1 2" key="1">
    <citation type="journal article" date="2022" name="Hortic Res">
        <title>A haplotype resolved chromosomal level avocado genome allows analysis of novel avocado genes.</title>
        <authorList>
            <person name="Nath O."/>
            <person name="Fletcher S.J."/>
            <person name="Hayward A."/>
            <person name="Shaw L.M."/>
            <person name="Masouleh A.K."/>
            <person name="Furtado A."/>
            <person name="Henry R.J."/>
            <person name="Mitter N."/>
        </authorList>
    </citation>
    <scope>NUCLEOTIDE SEQUENCE [LARGE SCALE GENOMIC DNA]</scope>
    <source>
        <strain evidence="2">cv. Hass</strain>
    </source>
</reference>
<protein>
    <submittedName>
        <fullName evidence="1">Uncharacterized protein</fullName>
    </submittedName>
</protein>
<proteinExistence type="predicted"/>